<keyword evidence="1" id="KW-0472">Membrane</keyword>
<keyword evidence="1" id="KW-1133">Transmembrane helix</keyword>
<keyword evidence="1" id="KW-0812">Transmembrane</keyword>
<gene>
    <name evidence="2" type="ORF">H2021_03055</name>
</gene>
<feature type="transmembrane region" description="Helical" evidence="1">
    <location>
        <begin position="6"/>
        <end position="22"/>
    </location>
</feature>
<dbReference type="Proteomes" id="UP000585327">
    <property type="component" value="Unassembled WGS sequence"/>
</dbReference>
<evidence type="ECO:0000313" key="2">
    <source>
        <dbReference type="EMBL" id="MBA4724177.1"/>
    </source>
</evidence>
<name>A0A838YGZ4_9GAMM</name>
<sequence length="60" mass="6959">MSLNTLIFGGLAIVSLFIFFNLSKVKASKKQLDRSDRIKRFKRQETKVIRGEVIDEDDKD</sequence>
<evidence type="ECO:0000256" key="1">
    <source>
        <dbReference type="SAM" id="Phobius"/>
    </source>
</evidence>
<accession>A0A838YGZ4</accession>
<dbReference type="AlphaFoldDB" id="A0A838YGZ4"/>
<evidence type="ECO:0000313" key="3">
    <source>
        <dbReference type="Proteomes" id="UP000585327"/>
    </source>
</evidence>
<organism evidence="2 3">
    <name type="scientific">SAR86 cluster bacterium</name>
    <dbReference type="NCBI Taxonomy" id="2030880"/>
    <lineage>
        <taxon>Bacteria</taxon>
        <taxon>Pseudomonadati</taxon>
        <taxon>Pseudomonadota</taxon>
        <taxon>Gammaproteobacteria</taxon>
        <taxon>SAR86 cluster</taxon>
    </lineage>
</organism>
<comment type="caution">
    <text evidence="2">The sequence shown here is derived from an EMBL/GenBank/DDBJ whole genome shotgun (WGS) entry which is preliminary data.</text>
</comment>
<proteinExistence type="predicted"/>
<protein>
    <submittedName>
        <fullName evidence="2">Uncharacterized protein</fullName>
    </submittedName>
</protein>
<dbReference type="EMBL" id="JACETM010000027">
    <property type="protein sequence ID" value="MBA4724177.1"/>
    <property type="molecule type" value="Genomic_DNA"/>
</dbReference>
<reference evidence="2 3" key="1">
    <citation type="submission" date="2020-06" db="EMBL/GenBank/DDBJ databases">
        <title>Dysbiosis in marine aquaculture revealed through microbiome analysis: reverse ecology for environmental sustainability.</title>
        <authorList>
            <person name="Haro-Moreno J.M."/>
            <person name="Coutinho F.H."/>
            <person name="Zaragoza-Solas A."/>
            <person name="Picazo A."/>
            <person name="Almagro-Moreno S."/>
            <person name="Lopez-Perez M."/>
        </authorList>
    </citation>
    <scope>NUCLEOTIDE SEQUENCE [LARGE SCALE GENOMIC DNA]</scope>
    <source>
        <strain evidence="2">MCMED-G42</strain>
    </source>
</reference>